<dbReference type="AlphaFoldDB" id="A0A1Y0C4C9"/>
<gene>
    <name evidence="1" type="ORF">BTO20_17020</name>
</gene>
<dbReference type="Proteomes" id="UP000195331">
    <property type="component" value="Chromosome"/>
</dbReference>
<protein>
    <submittedName>
        <fullName evidence="1">Uncharacterized protein</fullName>
    </submittedName>
</protein>
<proteinExistence type="predicted"/>
<sequence>MATKVQRRHRFRALLVLGIIAIGFGLLLTQCPANRDGMPGQLAQSMKETASAARSGALALDLWLQGRSTTRLTSVQISDARQDVARAYKETADRGDDDPADLRRQQMLTESMTSIIGQLNAASARLRQVTTGPDPASIRDSLLASAEALEHGYH</sequence>
<dbReference type="EMBL" id="CP020809">
    <property type="protein sequence ID" value="ART70051.1"/>
    <property type="molecule type" value="Genomic_DNA"/>
</dbReference>
<evidence type="ECO:0000313" key="1">
    <source>
        <dbReference type="EMBL" id="ART70051.1"/>
    </source>
</evidence>
<dbReference type="OrthoDB" id="4725451at2"/>
<name>A0A1Y0C4C9_9MYCO</name>
<keyword evidence="2" id="KW-1185">Reference proteome</keyword>
<reference evidence="1 2" key="1">
    <citation type="submission" date="2017-04" db="EMBL/GenBank/DDBJ databases">
        <title>Whole Genome Sequence of 1,4-Dioxane Degrading Bacterium Mycobacterium dioxanotrophicus PH-06.</title>
        <authorList>
            <person name="He Y."/>
        </authorList>
    </citation>
    <scope>NUCLEOTIDE SEQUENCE [LARGE SCALE GENOMIC DNA]</scope>
    <source>
        <strain evidence="1 2">PH-06</strain>
    </source>
</reference>
<dbReference type="KEGG" id="mdx:BTO20_17020"/>
<dbReference type="RefSeq" id="WP_087077538.1">
    <property type="nucleotide sequence ID" value="NZ_CP020809.1"/>
</dbReference>
<organism evidence="1 2">
    <name type="scientific">Mycobacterium dioxanotrophicus</name>
    <dbReference type="NCBI Taxonomy" id="482462"/>
    <lineage>
        <taxon>Bacteria</taxon>
        <taxon>Bacillati</taxon>
        <taxon>Actinomycetota</taxon>
        <taxon>Actinomycetes</taxon>
        <taxon>Mycobacteriales</taxon>
        <taxon>Mycobacteriaceae</taxon>
        <taxon>Mycobacterium</taxon>
    </lineage>
</organism>
<accession>A0A1Y0C4C9</accession>
<evidence type="ECO:0000313" key="2">
    <source>
        <dbReference type="Proteomes" id="UP000195331"/>
    </source>
</evidence>